<evidence type="ECO:0000259" key="1">
    <source>
        <dbReference type="Pfam" id="PF22936"/>
    </source>
</evidence>
<dbReference type="Pfam" id="PF14223">
    <property type="entry name" value="Retrotran_gag_2"/>
    <property type="match status" value="1"/>
</dbReference>
<proteinExistence type="predicted"/>
<comment type="caution">
    <text evidence="2">The sequence shown here is derived from an EMBL/GenBank/DDBJ whole genome shotgun (WGS) entry which is preliminary data.</text>
</comment>
<gene>
    <name evidence="2" type="ORF">CR513_51677</name>
</gene>
<keyword evidence="3" id="KW-1185">Reference proteome</keyword>
<dbReference type="Proteomes" id="UP000257109">
    <property type="component" value="Unassembled WGS sequence"/>
</dbReference>
<organism evidence="2 3">
    <name type="scientific">Mucuna pruriens</name>
    <name type="common">Velvet bean</name>
    <name type="synonym">Dolichos pruriens</name>
    <dbReference type="NCBI Taxonomy" id="157652"/>
    <lineage>
        <taxon>Eukaryota</taxon>
        <taxon>Viridiplantae</taxon>
        <taxon>Streptophyta</taxon>
        <taxon>Embryophyta</taxon>
        <taxon>Tracheophyta</taxon>
        <taxon>Spermatophyta</taxon>
        <taxon>Magnoliopsida</taxon>
        <taxon>eudicotyledons</taxon>
        <taxon>Gunneridae</taxon>
        <taxon>Pentapetalae</taxon>
        <taxon>rosids</taxon>
        <taxon>fabids</taxon>
        <taxon>Fabales</taxon>
        <taxon>Fabaceae</taxon>
        <taxon>Papilionoideae</taxon>
        <taxon>50 kb inversion clade</taxon>
        <taxon>NPAAA clade</taxon>
        <taxon>indigoferoid/millettioid clade</taxon>
        <taxon>Phaseoleae</taxon>
        <taxon>Mucuna</taxon>
    </lineage>
</organism>
<feature type="non-terminal residue" evidence="2">
    <location>
        <position position="1"/>
    </location>
</feature>
<dbReference type="EMBL" id="QJKJ01012204">
    <property type="protein sequence ID" value="RDX69231.1"/>
    <property type="molecule type" value="Genomic_DNA"/>
</dbReference>
<name>A0A371ET44_MUCPR</name>
<accession>A0A371ET44</accession>
<protein>
    <recommendedName>
        <fullName evidence="1">Retrovirus-related Pol polyprotein from transposon TNT 1-94-like beta-barrel domain-containing protein</fullName>
    </recommendedName>
</protein>
<dbReference type="AlphaFoldDB" id="A0A371ET44"/>
<evidence type="ECO:0000313" key="2">
    <source>
        <dbReference type="EMBL" id="RDX69231.1"/>
    </source>
</evidence>
<dbReference type="PANTHER" id="PTHR35317">
    <property type="entry name" value="OS04G0629600 PROTEIN"/>
    <property type="match status" value="1"/>
</dbReference>
<feature type="domain" description="Retrovirus-related Pol polyprotein from transposon TNT 1-94-like beta-barrel" evidence="1">
    <location>
        <begin position="260"/>
        <end position="340"/>
    </location>
</feature>
<reference evidence="2" key="1">
    <citation type="submission" date="2018-05" db="EMBL/GenBank/DDBJ databases">
        <title>Draft genome of Mucuna pruriens seed.</title>
        <authorList>
            <person name="Nnadi N.E."/>
            <person name="Vos R."/>
            <person name="Hasami M.H."/>
            <person name="Devisetty U.K."/>
            <person name="Aguiy J.C."/>
        </authorList>
    </citation>
    <scope>NUCLEOTIDE SEQUENCE [LARGE SCALE GENOMIC DNA]</scope>
    <source>
        <strain evidence="2">JCA_2017</strain>
    </source>
</reference>
<dbReference type="InterPro" id="IPR054722">
    <property type="entry name" value="PolX-like_BBD"/>
</dbReference>
<evidence type="ECO:0000313" key="3">
    <source>
        <dbReference type="Proteomes" id="UP000257109"/>
    </source>
</evidence>
<sequence>KHTKLPKPTHSKIGRLDSREARPLLCLMLLLEKYRHNLHLEIHFEYCSYHPSKVYIFYTAAGHSISGEAEPKVFLPTCQFLMARTGVIFSFQEVLEIVKNDIQEMEVDTIEVLQSSLLDPPNVDSTNFEKIASAKELWDILNKSYGGVDKIKKVKLQSLCKQYELLSMNDQELVGYYFTRIQMLVNSMKACGEKVSNQQMVDKILRTLNSPPPLPPSRYMNVTAIKEDEAQMAQGDSDDLYSDHALLMVTTSDYAKSDFWYFDTGCSNHTTGNKGWFVNLDENVKRMVKFANNSIVTAKGMGKVLIERRYGQQSLIKDILYVPQMKTNLLSICQLFEKGYEMNMEHNMMKVYDSKRKLILKAPLSKNRTFKIGIQSDGSHCFAIVIWASKFKRLSLLKQKGMVHGLPSIESPKELCEGCLISKQPRSSFKALLEVVYSDVCESVELVSLGGNHYFISFVDKVIAPYTLNIMERLKGGIEP</sequence>
<dbReference type="Pfam" id="PF22936">
    <property type="entry name" value="Pol_BBD"/>
    <property type="match status" value="1"/>
</dbReference>
<dbReference type="STRING" id="157652.A0A371ET44"/>
<dbReference type="OrthoDB" id="1072921at2759"/>
<dbReference type="PANTHER" id="PTHR35317:SF35">
    <property type="entry name" value="DUF4219 DOMAIN-CONTAINING PROTEIN"/>
    <property type="match status" value="1"/>
</dbReference>